<feature type="domain" description="Acyl-CoA thioesterase-like N-terminal HotDog" evidence="1">
    <location>
        <begin position="23"/>
        <end position="107"/>
    </location>
</feature>
<protein>
    <submittedName>
        <fullName evidence="3">Acyl-CoA thioesterase</fullName>
    </submittedName>
</protein>
<dbReference type="InterPro" id="IPR042171">
    <property type="entry name" value="Acyl-CoA_hotdog"/>
</dbReference>
<dbReference type="OrthoDB" id="7059210at2"/>
<dbReference type="InterPro" id="IPR049449">
    <property type="entry name" value="TesB_ACOT8-like_N"/>
</dbReference>
<dbReference type="AlphaFoldDB" id="A0A1M5X0Q5"/>
<keyword evidence="4" id="KW-1185">Reference proteome</keyword>
<dbReference type="EMBL" id="FQXG01000005">
    <property type="protein sequence ID" value="SHH93505.1"/>
    <property type="molecule type" value="Genomic_DNA"/>
</dbReference>
<dbReference type="PANTHER" id="PTHR38110:SF1">
    <property type="entry name" value="THIOESTERASE DOMAIN-CONTAINING PROTEIN"/>
    <property type="match status" value="1"/>
</dbReference>
<dbReference type="Gene3D" id="2.40.160.210">
    <property type="entry name" value="Acyl-CoA thioesterase, double hotdog domain"/>
    <property type="match status" value="1"/>
</dbReference>
<dbReference type="Proteomes" id="UP000184268">
    <property type="component" value="Unassembled WGS sequence"/>
</dbReference>
<dbReference type="InterPro" id="IPR049450">
    <property type="entry name" value="ACOT8-like_C"/>
</dbReference>
<evidence type="ECO:0000313" key="3">
    <source>
        <dbReference type="EMBL" id="SHH93505.1"/>
    </source>
</evidence>
<dbReference type="Pfam" id="PF13622">
    <property type="entry name" value="4HBT_3"/>
    <property type="match status" value="1"/>
</dbReference>
<name>A0A1M5X0Q5_9GAMM</name>
<evidence type="ECO:0000259" key="1">
    <source>
        <dbReference type="Pfam" id="PF13622"/>
    </source>
</evidence>
<proteinExistence type="predicted"/>
<dbReference type="STRING" id="299255.SAMN02745129_3139"/>
<dbReference type="InterPro" id="IPR029069">
    <property type="entry name" value="HotDog_dom_sf"/>
</dbReference>
<sequence length="266" mass="29132">MNIDALLEQARACALNHTSMTFPDSWAQGRTAFGGLSAALLYAAMKTQVADDRPLRSLTTNFVGPLLADTEFCFQVELLREGKSASQLTARIIQNGQVAVLQQASFGVERFSEIEVNQRRQHGLPQPEQLSKMPFLPGVTPNFIQHVELAIAEGALPYSGNRSAQLSGWMRFGQPPKIVTDAHLIGLIDAWPPAVLQMMKAPAPVSTMMWNLEFIHPHPPAAGSDWFAYKAITRQAANGYAHLEADIWDHSGDLVAISRQSVAVFA</sequence>
<evidence type="ECO:0000259" key="2">
    <source>
        <dbReference type="Pfam" id="PF20789"/>
    </source>
</evidence>
<dbReference type="Pfam" id="PF20789">
    <property type="entry name" value="4HBT_3C"/>
    <property type="match status" value="1"/>
</dbReference>
<feature type="domain" description="Acyl-CoA thioesterase-like C-terminal" evidence="2">
    <location>
        <begin position="127"/>
        <end position="264"/>
    </location>
</feature>
<dbReference type="SUPFAM" id="SSF54637">
    <property type="entry name" value="Thioesterase/thiol ester dehydrase-isomerase"/>
    <property type="match status" value="2"/>
</dbReference>
<dbReference type="InterPro" id="IPR052389">
    <property type="entry name" value="Sec_Metab_Biosynth-Assoc"/>
</dbReference>
<dbReference type="CDD" id="cd03445">
    <property type="entry name" value="Thioesterase_II_repeat2"/>
    <property type="match status" value="1"/>
</dbReference>
<organism evidence="3 4">
    <name type="scientific">Ferrimonas marina</name>
    <dbReference type="NCBI Taxonomy" id="299255"/>
    <lineage>
        <taxon>Bacteria</taxon>
        <taxon>Pseudomonadati</taxon>
        <taxon>Pseudomonadota</taxon>
        <taxon>Gammaproteobacteria</taxon>
        <taxon>Alteromonadales</taxon>
        <taxon>Ferrimonadaceae</taxon>
        <taxon>Ferrimonas</taxon>
    </lineage>
</organism>
<accession>A0A1M5X0Q5</accession>
<evidence type="ECO:0000313" key="4">
    <source>
        <dbReference type="Proteomes" id="UP000184268"/>
    </source>
</evidence>
<dbReference type="RefSeq" id="WP_067661179.1">
    <property type="nucleotide sequence ID" value="NZ_FQXG01000005.1"/>
</dbReference>
<dbReference type="PANTHER" id="PTHR38110">
    <property type="entry name" value="CHROMOSOME 23, WHOLE GENOME SHOTGUN SEQUENCE"/>
    <property type="match status" value="1"/>
</dbReference>
<reference evidence="3 4" key="1">
    <citation type="submission" date="2016-11" db="EMBL/GenBank/DDBJ databases">
        <authorList>
            <person name="Jaros S."/>
            <person name="Januszkiewicz K."/>
            <person name="Wedrychowicz H."/>
        </authorList>
    </citation>
    <scope>NUCLEOTIDE SEQUENCE [LARGE SCALE GENOMIC DNA]</scope>
    <source>
        <strain evidence="3 4">DSM 16917</strain>
    </source>
</reference>
<gene>
    <name evidence="3" type="ORF">SAMN02745129_3139</name>
</gene>